<dbReference type="PATRIC" id="fig|1036673.3.peg.3368"/>
<dbReference type="Proteomes" id="UP000006620">
    <property type="component" value="Chromosome"/>
</dbReference>
<reference evidence="1 2" key="2">
    <citation type="journal article" date="2013" name="Genome Announc.">
        <title>Genome Sequence of Growth-Improving Paenibacillus mucilaginosus Strain KNP414.</title>
        <authorList>
            <person name="Lu J.J."/>
            <person name="Wang J.F."/>
            <person name="Hu X.F."/>
        </authorList>
    </citation>
    <scope>NUCLEOTIDE SEQUENCE [LARGE SCALE GENOMIC DNA]</scope>
    <source>
        <strain evidence="1 2">KNP414</strain>
    </source>
</reference>
<organism evidence="1 2">
    <name type="scientific">Paenibacillus mucilaginosus (strain KNP414)</name>
    <dbReference type="NCBI Taxonomy" id="1036673"/>
    <lineage>
        <taxon>Bacteria</taxon>
        <taxon>Bacillati</taxon>
        <taxon>Bacillota</taxon>
        <taxon>Bacilli</taxon>
        <taxon>Bacillales</taxon>
        <taxon>Paenibacillaceae</taxon>
        <taxon>Paenibacillus</taxon>
    </lineage>
</organism>
<sequence length="59" mass="6270">MPDEKAALLSGEAAFELLFGGDGRGLPSLPKRYVPWAYGPTPHCSVADYVCGHLVPVRG</sequence>
<proteinExistence type="predicted"/>
<evidence type="ECO:0000313" key="1">
    <source>
        <dbReference type="EMBL" id="AEI42216.1"/>
    </source>
</evidence>
<name>F8FFI8_PAEMK</name>
<dbReference type="EMBL" id="CP002869">
    <property type="protein sequence ID" value="AEI42216.1"/>
    <property type="molecule type" value="Genomic_DNA"/>
</dbReference>
<evidence type="ECO:0000313" key="2">
    <source>
        <dbReference type="Proteomes" id="UP000006620"/>
    </source>
</evidence>
<dbReference type="KEGG" id="pms:KNP414_03677"/>
<gene>
    <name evidence="1" type="ordered locus">KNP414_03677</name>
</gene>
<reference evidence="2" key="1">
    <citation type="submission" date="2011-06" db="EMBL/GenBank/DDBJ databases">
        <title>Complete genome sequence of Paenibacillus mucilaginosus KNP414.</title>
        <authorList>
            <person name="Wang J."/>
            <person name="Hu S."/>
            <person name="Hu X."/>
            <person name="Zhang B."/>
            <person name="Dong D."/>
            <person name="Zhang S."/>
            <person name="Zhao K."/>
            <person name="Wu D."/>
        </authorList>
    </citation>
    <scope>NUCLEOTIDE SEQUENCE [LARGE SCALE GENOMIC DNA]</scope>
    <source>
        <strain evidence="2">KNP414</strain>
    </source>
</reference>
<accession>F8FFI8</accession>
<protein>
    <submittedName>
        <fullName evidence="1">Uncharacterized protein</fullName>
    </submittedName>
</protein>
<dbReference type="HOGENOM" id="CLU_2956228_0_0_9"/>
<dbReference type="RefSeq" id="WP_013917373.1">
    <property type="nucleotide sequence ID" value="NC_015690.1"/>
</dbReference>
<dbReference type="AlphaFoldDB" id="F8FFI8"/>